<evidence type="ECO:0000313" key="4">
    <source>
        <dbReference type="Proteomes" id="UP001487740"/>
    </source>
</evidence>
<sequence>MRAGGRGTSSSKAQGRAGGPQQGSVFTRKRLQILAHQHLIPERIEIHIGDVGPEEDVTLHHASFTLLGHVKLSDNTHSDFRARELKSVSLESTGLFLKLVLYKNHINKLNFYNQVGVVGVNVLGNEIEDNNNSVSPDERRYQYSAKLCAAVSQLRAAGERLGKYEIEKKHAIQQEHYERAKEKKEQAEKYREEIYKDLDIETLLEKKGVETERNDVATSTTSRTRPAAYHTPPDTSPPPAHLPPPRLPNTPPKPLPALPLPSLPHCVPQPPSPDLRQGGGGGGVMTPAPPPPPYLHVVR</sequence>
<keyword evidence="4" id="KW-1185">Reference proteome</keyword>
<evidence type="ECO:0000256" key="1">
    <source>
        <dbReference type="SAM" id="MobiDB-lite"/>
    </source>
</evidence>
<dbReference type="PANTHER" id="PTHR13371">
    <property type="entry name" value="GLYCINE-, GLUTAMATE-, THIENYLCYCLOHEXYLPIPERIDINE-BINDING PROTEIN"/>
    <property type="match status" value="1"/>
</dbReference>
<dbReference type="InterPro" id="IPR052607">
    <property type="entry name" value="CEP104-like"/>
</dbReference>
<dbReference type="AlphaFoldDB" id="A0AAW0SJV7"/>
<accession>A0AAW0SJV7</accession>
<dbReference type="Proteomes" id="UP001487740">
    <property type="component" value="Unassembled WGS sequence"/>
</dbReference>
<feature type="region of interest" description="Disordered" evidence="1">
    <location>
        <begin position="1"/>
        <end position="23"/>
    </location>
</feature>
<proteinExistence type="predicted"/>
<feature type="domain" description="Centrosomal protein CEP104 N-terminal" evidence="2">
    <location>
        <begin position="29"/>
        <end position="124"/>
    </location>
</feature>
<comment type="caution">
    <text evidence="3">The sequence shown here is derived from an EMBL/GenBank/DDBJ whole genome shotgun (WGS) entry which is preliminary data.</text>
</comment>
<organism evidence="3 4">
    <name type="scientific">Scylla paramamosain</name>
    <name type="common">Mud crab</name>
    <dbReference type="NCBI Taxonomy" id="85552"/>
    <lineage>
        <taxon>Eukaryota</taxon>
        <taxon>Metazoa</taxon>
        <taxon>Ecdysozoa</taxon>
        <taxon>Arthropoda</taxon>
        <taxon>Crustacea</taxon>
        <taxon>Multicrustacea</taxon>
        <taxon>Malacostraca</taxon>
        <taxon>Eumalacostraca</taxon>
        <taxon>Eucarida</taxon>
        <taxon>Decapoda</taxon>
        <taxon>Pleocyemata</taxon>
        <taxon>Brachyura</taxon>
        <taxon>Eubrachyura</taxon>
        <taxon>Portunoidea</taxon>
        <taxon>Portunidae</taxon>
        <taxon>Portuninae</taxon>
        <taxon>Scylla</taxon>
    </lineage>
</organism>
<feature type="compositionally biased region" description="Pro residues" evidence="1">
    <location>
        <begin position="287"/>
        <end position="299"/>
    </location>
</feature>
<dbReference type="PANTHER" id="PTHR13371:SF0">
    <property type="entry name" value="CENTROSOMAL PROTEIN OF 104 KDA"/>
    <property type="match status" value="1"/>
</dbReference>
<dbReference type="Pfam" id="PF21038">
    <property type="entry name" value="CEP104_N"/>
    <property type="match status" value="1"/>
</dbReference>
<reference evidence="3 4" key="1">
    <citation type="submission" date="2023-03" db="EMBL/GenBank/DDBJ databases">
        <title>High-quality genome of Scylla paramamosain provides insights in environmental adaptation.</title>
        <authorList>
            <person name="Zhang L."/>
        </authorList>
    </citation>
    <scope>NUCLEOTIDE SEQUENCE [LARGE SCALE GENOMIC DNA]</scope>
    <source>
        <strain evidence="3">LZ_2023a</strain>
        <tissue evidence="3">Muscle</tissue>
    </source>
</reference>
<gene>
    <name evidence="3" type="ORF">O3P69_010988</name>
</gene>
<name>A0AAW0SJV7_SCYPA</name>
<dbReference type="InterPro" id="IPR048739">
    <property type="entry name" value="CEP104_N"/>
</dbReference>
<protein>
    <recommendedName>
        <fullName evidence="2">Centrosomal protein CEP104 N-terminal domain-containing protein</fullName>
    </recommendedName>
</protein>
<feature type="region of interest" description="Disordered" evidence="1">
    <location>
        <begin position="211"/>
        <end position="299"/>
    </location>
</feature>
<dbReference type="GO" id="GO:0005929">
    <property type="term" value="C:cilium"/>
    <property type="evidence" value="ECO:0007669"/>
    <property type="project" value="TreeGrafter"/>
</dbReference>
<evidence type="ECO:0000313" key="3">
    <source>
        <dbReference type="EMBL" id="KAK8375066.1"/>
    </source>
</evidence>
<evidence type="ECO:0000259" key="2">
    <source>
        <dbReference type="Pfam" id="PF21038"/>
    </source>
</evidence>
<dbReference type="EMBL" id="JARAKH010000115">
    <property type="protein sequence ID" value="KAK8375066.1"/>
    <property type="molecule type" value="Genomic_DNA"/>
</dbReference>
<feature type="compositionally biased region" description="Pro residues" evidence="1">
    <location>
        <begin position="234"/>
        <end position="273"/>
    </location>
</feature>